<proteinExistence type="predicted"/>
<name>A0A7S4J1C3_9STRA</name>
<dbReference type="Gene3D" id="2.170.270.10">
    <property type="entry name" value="SET domain"/>
    <property type="match status" value="1"/>
</dbReference>
<sequence>MSRSPSLFHKVRHVWNTFFRKGETPRELQERNDLYMSILSLRHRQLRMERNDDSSDRSESREQIEALVDAAVAELEDEMVAHKKSVVRLRYDQQNFLAPQLTHTLRAFQDVDAKLPASASDEEMVEIGAEDEATYKMVLLNEYEHVLSSLETNGGKNSSGTSAESRLSPYLLTKRSALETILSFKKWIDEENASSFKNTVLGDFVAQHESDAFGYCVQNENTDMGEAVRHHQMINLARAAFLREKLGFSVLSLRSTIPGAGRGVFLDGAAKAGSLVAFFPGYVWPKEHLTNKVLDSSLFQTDPKLQLSIRYDDMLIDARKAPYTVLNRKKANPFAIAHIANHVPEGMKSNCSTVAINFTSKLGLKKAGLMRYVPNAYARLPMITGQQALDRDAIDMHGFALLASRDLKNEELMYDYRLSPGPDGSYPDWYHPCDIEAARNRWWQEKLM</sequence>
<reference evidence="1" key="1">
    <citation type="submission" date="2021-01" db="EMBL/GenBank/DDBJ databases">
        <authorList>
            <person name="Corre E."/>
            <person name="Pelletier E."/>
            <person name="Niang G."/>
            <person name="Scheremetjew M."/>
            <person name="Finn R."/>
            <person name="Kale V."/>
            <person name="Holt S."/>
            <person name="Cochrane G."/>
            <person name="Meng A."/>
            <person name="Brown T."/>
            <person name="Cohen L."/>
        </authorList>
    </citation>
    <scope>NUCLEOTIDE SEQUENCE</scope>
    <source>
        <strain evidence="1">Isolate 1302-5</strain>
    </source>
</reference>
<dbReference type="AlphaFoldDB" id="A0A7S4J1C3"/>
<accession>A0A7S4J1C3</accession>
<evidence type="ECO:0000313" key="1">
    <source>
        <dbReference type="EMBL" id="CAE2247006.1"/>
    </source>
</evidence>
<gene>
    <name evidence="1" type="ORF">OAUR00152_LOCUS19287</name>
</gene>
<evidence type="ECO:0008006" key="2">
    <source>
        <dbReference type="Google" id="ProtNLM"/>
    </source>
</evidence>
<dbReference type="EMBL" id="HBKQ01028441">
    <property type="protein sequence ID" value="CAE2247006.1"/>
    <property type="molecule type" value="Transcribed_RNA"/>
</dbReference>
<dbReference type="InterPro" id="IPR040415">
    <property type="entry name" value="SETD9"/>
</dbReference>
<dbReference type="PANTHER" id="PTHR33524">
    <property type="entry name" value="C5ORF35"/>
    <property type="match status" value="1"/>
</dbReference>
<dbReference type="SUPFAM" id="SSF82199">
    <property type="entry name" value="SET domain"/>
    <property type="match status" value="1"/>
</dbReference>
<dbReference type="InterPro" id="IPR046341">
    <property type="entry name" value="SET_dom_sf"/>
</dbReference>
<organism evidence="1">
    <name type="scientific">Odontella aurita</name>
    <dbReference type="NCBI Taxonomy" id="265563"/>
    <lineage>
        <taxon>Eukaryota</taxon>
        <taxon>Sar</taxon>
        <taxon>Stramenopiles</taxon>
        <taxon>Ochrophyta</taxon>
        <taxon>Bacillariophyta</taxon>
        <taxon>Mediophyceae</taxon>
        <taxon>Biddulphiophycidae</taxon>
        <taxon>Eupodiscales</taxon>
        <taxon>Odontellaceae</taxon>
        <taxon>Odontella</taxon>
    </lineage>
</organism>
<dbReference type="PANTHER" id="PTHR33524:SF1">
    <property type="entry name" value="SET DOMAIN-CONTAINING PROTEIN"/>
    <property type="match status" value="1"/>
</dbReference>
<protein>
    <recommendedName>
        <fullName evidence="2">SET domain-containing protein</fullName>
    </recommendedName>
</protein>